<protein>
    <recommendedName>
        <fullName evidence="3">Importin N-terminal domain-containing protein</fullName>
    </recommendedName>
</protein>
<comment type="caution">
    <text evidence="1">The sequence shown here is derived from an EMBL/GenBank/DDBJ whole genome shotgun (WGS) entry which is preliminary data.</text>
</comment>
<dbReference type="InterPro" id="IPR016024">
    <property type="entry name" value="ARM-type_fold"/>
</dbReference>
<evidence type="ECO:0000313" key="1">
    <source>
        <dbReference type="EMBL" id="KAG2429153.1"/>
    </source>
</evidence>
<evidence type="ECO:0008006" key="3">
    <source>
        <dbReference type="Google" id="ProtNLM"/>
    </source>
</evidence>
<dbReference type="AlphaFoldDB" id="A0A835ST29"/>
<accession>A0A835ST29</accession>
<dbReference type="InterPro" id="IPR011989">
    <property type="entry name" value="ARM-like"/>
</dbReference>
<dbReference type="Proteomes" id="UP000613740">
    <property type="component" value="Unassembled WGS sequence"/>
</dbReference>
<dbReference type="EMBL" id="JAEHOD010000088">
    <property type="protein sequence ID" value="KAG2429153.1"/>
    <property type="molecule type" value="Genomic_DNA"/>
</dbReference>
<evidence type="ECO:0000313" key="2">
    <source>
        <dbReference type="Proteomes" id="UP000613740"/>
    </source>
</evidence>
<gene>
    <name evidence="1" type="ORF">HYH02_014188</name>
</gene>
<name>A0A835ST29_9CHLO</name>
<proteinExistence type="predicted"/>
<organism evidence="1 2">
    <name type="scientific">Chlamydomonas schloesseri</name>
    <dbReference type="NCBI Taxonomy" id="2026947"/>
    <lineage>
        <taxon>Eukaryota</taxon>
        <taxon>Viridiplantae</taxon>
        <taxon>Chlorophyta</taxon>
        <taxon>core chlorophytes</taxon>
        <taxon>Chlorophyceae</taxon>
        <taxon>CS clade</taxon>
        <taxon>Chlamydomonadales</taxon>
        <taxon>Chlamydomonadaceae</taxon>
        <taxon>Chlamydomonas</taxon>
    </lineage>
</organism>
<dbReference type="Gene3D" id="1.25.10.10">
    <property type="entry name" value="Leucine-rich Repeat Variant"/>
    <property type="match status" value="1"/>
</dbReference>
<sequence length="205" mass="21415">MAAISDPTRLVLQSILASQSPQALPQQRKDAVALLEQFKRADVSSLLPVCGALVSVGQLAGLAAQYGVMLGPADVVGVRLAAFQLLTDVARNRWRELNPDQRMAATRLAWQEFTEAVAPPGGGADGAGAAGGSYPLRGKSAELLAVVVRQQGSAAYAEILPQLMTGAAAGPSQAELSCRVLHYISEDLTQFEVNGPDSTPRPRAG</sequence>
<keyword evidence="2" id="KW-1185">Reference proteome</keyword>
<dbReference type="OrthoDB" id="2215036at2759"/>
<dbReference type="SUPFAM" id="SSF48371">
    <property type="entry name" value="ARM repeat"/>
    <property type="match status" value="1"/>
</dbReference>
<reference evidence="1" key="1">
    <citation type="journal article" date="2020" name="bioRxiv">
        <title>Comparative genomics of Chlamydomonas.</title>
        <authorList>
            <person name="Craig R.J."/>
            <person name="Hasan A.R."/>
            <person name="Ness R.W."/>
            <person name="Keightley P.D."/>
        </authorList>
    </citation>
    <scope>NUCLEOTIDE SEQUENCE</scope>
    <source>
        <strain evidence="1">CCAP 11/173</strain>
    </source>
</reference>